<dbReference type="RefSeq" id="WP_215370010.1">
    <property type="nucleotide sequence ID" value="NZ_CP113889.1"/>
</dbReference>
<sequence length="71" mass="7853">MSRAARNLRKTLDAVAINNEAAAIAVMRAADRIGDELLRQQLFNVVRRMNQDAAELRVAREKVSGTGAWMA</sequence>
<evidence type="ECO:0000313" key="2">
    <source>
        <dbReference type="Proteomes" id="UP001519667"/>
    </source>
</evidence>
<gene>
    <name evidence="1" type="ORF">J7302_03020</name>
</gene>
<organism evidence="1 2">
    <name type="scientific">Metapseudomonas boanensis</name>
    <dbReference type="NCBI Taxonomy" id="2822138"/>
    <lineage>
        <taxon>Bacteria</taxon>
        <taxon>Pseudomonadati</taxon>
        <taxon>Pseudomonadota</taxon>
        <taxon>Gammaproteobacteria</taxon>
        <taxon>Pseudomonadales</taxon>
        <taxon>Pseudomonadaceae</taxon>
        <taxon>Metapseudomonas</taxon>
    </lineage>
</organism>
<reference evidence="1 2" key="1">
    <citation type="submission" date="2021-04" db="EMBL/GenBank/DDBJ databases">
        <title>Pseudomonas boanensis sp. nov., a bacterium isolated from river water used for household purposes in Boane District, Mozambique.</title>
        <authorList>
            <person name="Nicklasson M."/>
            <person name="Martin-Rodriguez A.J."/>
            <person name="Thorell K."/>
            <person name="Neves L."/>
            <person name="Mussagy A."/>
            <person name="Rydberg H.A."/>
            <person name="Hernroth B."/>
            <person name="Svensson-Stadler L."/>
            <person name="Sjoling A."/>
        </authorList>
    </citation>
    <scope>NUCLEOTIDE SEQUENCE [LARGE SCALE GENOMIC DNA]</scope>
    <source>
        <strain evidence="1 2">DB1</strain>
    </source>
</reference>
<accession>A0ABS5XBP7</accession>
<proteinExistence type="predicted"/>
<comment type="caution">
    <text evidence="1">The sequence shown here is derived from an EMBL/GenBank/DDBJ whole genome shotgun (WGS) entry which is preliminary data.</text>
</comment>
<keyword evidence="2" id="KW-1185">Reference proteome</keyword>
<name>A0ABS5XBP7_9GAMM</name>
<dbReference type="EMBL" id="JAGTIS010000001">
    <property type="protein sequence ID" value="MBT8765109.1"/>
    <property type="molecule type" value="Genomic_DNA"/>
</dbReference>
<evidence type="ECO:0000313" key="1">
    <source>
        <dbReference type="EMBL" id="MBT8765109.1"/>
    </source>
</evidence>
<protein>
    <submittedName>
        <fullName evidence="1">Uncharacterized protein</fullName>
    </submittedName>
</protein>
<dbReference type="Proteomes" id="UP001519667">
    <property type="component" value="Unassembled WGS sequence"/>
</dbReference>